<accession>A0A1B8PMN3</accession>
<reference evidence="3 4" key="1">
    <citation type="submission" date="2016-06" db="EMBL/GenBank/DDBJ databases">
        <title>Draft genome of Moraxella nonliquefaciens CCUG 60284.</title>
        <authorList>
            <person name="Salva-Serra F."/>
            <person name="Engstrom-Jakobsson H."/>
            <person name="Thorell K."/>
            <person name="Gonzales-Siles L."/>
            <person name="Karlsson R."/>
            <person name="Boulund F."/>
            <person name="Engstrand L."/>
            <person name="Kristiansson E."/>
            <person name="Moore E."/>
        </authorList>
    </citation>
    <scope>NUCLEOTIDE SEQUENCE [LARGE SCALE GENOMIC DNA]</scope>
    <source>
        <strain evidence="3 4">CCUG 60284</strain>
    </source>
</reference>
<proteinExistence type="predicted"/>
<dbReference type="RefSeq" id="WP_066891327.1">
    <property type="nucleotide sequence ID" value="NZ_LZDN01000001.1"/>
</dbReference>
<dbReference type="Proteomes" id="UP000092671">
    <property type="component" value="Unassembled WGS sequence"/>
</dbReference>
<protein>
    <recommendedName>
        <fullName evidence="2">DUF3298 domain-containing protein</fullName>
    </recommendedName>
</protein>
<dbReference type="InterPro" id="IPR037126">
    <property type="entry name" value="PdaC/RsiV-like_sf"/>
</dbReference>
<dbReference type="PROSITE" id="PS51257">
    <property type="entry name" value="PROKAR_LIPOPROTEIN"/>
    <property type="match status" value="1"/>
</dbReference>
<evidence type="ECO:0000313" key="4">
    <source>
        <dbReference type="Proteomes" id="UP000092671"/>
    </source>
</evidence>
<feature type="domain" description="DUF3298" evidence="2">
    <location>
        <begin position="235"/>
        <end position="300"/>
    </location>
</feature>
<gene>
    <name evidence="3" type="ORF">A9Z60_02060</name>
</gene>
<evidence type="ECO:0000313" key="3">
    <source>
        <dbReference type="EMBL" id="OBX52464.1"/>
    </source>
</evidence>
<dbReference type="InterPro" id="IPR021729">
    <property type="entry name" value="DUF3298"/>
</dbReference>
<evidence type="ECO:0000259" key="2">
    <source>
        <dbReference type="Pfam" id="PF11738"/>
    </source>
</evidence>
<keyword evidence="1" id="KW-0732">Signal</keyword>
<feature type="signal peptide" evidence="1">
    <location>
        <begin position="1"/>
        <end position="29"/>
    </location>
</feature>
<evidence type="ECO:0000256" key="1">
    <source>
        <dbReference type="SAM" id="SignalP"/>
    </source>
</evidence>
<comment type="caution">
    <text evidence="3">The sequence shown here is derived from an EMBL/GenBank/DDBJ whole genome shotgun (WGS) entry which is preliminary data.</text>
</comment>
<feature type="chain" id="PRO_5008611726" description="DUF3298 domain-containing protein" evidence="1">
    <location>
        <begin position="30"/>
        <end position="327"/>
    </location>
</feature>
<dbReference type="AlphaFoldDB" id="A0A1B8PMN3"/>
<name>A0A1B8PMN3_MORNO</name>
<sequence length="327" mass="37168">MKKVLLKNMLAKKWLALSLVVLMTACVQDETTKNNQAQYLDDHKNLPIPANEPMTPSETLKAIDNSLARVSGQDGNKVSFTTQRLEYTLPKDVTDKCVPELPANWDENTIQCPSIDITMAKIEPNWINSIMQRAITNDDNPKLVKFRRDLDDFARSQIQDGSSLGYSWSISPTYLGMHNQVAQFAVTHDTYLGGAHGMEVIKHRLFDMDLQSQITLTDIQTVDMSDTKLFDLMADAYQNYLKEHAMNKKEVAEHMQAYPLDLLKMSENFYFGQDGLVFWYAPYHLGSYAMGPVELVIAYDKLQGIIRDEYLPKQTTKPASQEIKQAS</sequence>
<organism evidence="3 4">
    <name type="scientific">Moraxella nonliquefaciens</name>
    <dbReference type="NCBI Taxonomy" id="478"/>
    <lineage>
        <taxon>Bacteria</taxon>
        <taxon>Pseudomonadati</taxon>
        <taxon>Pseudomonadota</taxon>
        <taxon>Gammaproteobacteria</taxon>
        <taxon>Moraxellales</taxon>
        <taxon>Moraxellaceae</taxon>
        <taxon>Moraxella</taxon>
    </lineage>
</organism>
<dbReference type="EMBL" id="LZDN01000001">
    <property type="protein sequence ID" value="OBX52464.1"/>
    <property type="molecule type" value="Genomic_DNA"/>
</dbReference>
<dbReference type="Pfam" id="PF11738">
    <property type="entry name" value="DUF3298"/>
    <property type="match status" value="1"/>
</dbReference>
<dbReference type="Gene3D" id="3.90.640.20">
    <property type="entry name" value="Heat-shock cognate protein, ATPase"/>
    <property type="match status" value="1"/>
</dbReference>
<dbReference type="Gene3D" id="3.30.565.40">
    <property type="entry name" value="Fervidobacterium nodosum Rt17-B1 like"/>
    <property type="match status" value="1"/>
</dbReference>